<evidence type="ECO:0000256" key="6">
    <source>
        <dbReference type="ARBA" id="ARBA00022692"/>
    </source>
</evidence>
<evidence type="ECO:0000256" key="9">
    <source>
        <dbReference type="ARBA" id="ARBA00035611"/>
    </source>
</evidence>
<feature type="transmembrane region" description="Helical" evidence="11">
    <location>
        <begin position="214"/>
        <end position="237"/>
    </location>
</feature>
<dbReference type="InterPro" id="IPR001851">
    <property type="entry name" value="ABC_transp_permease"/>
</dbReference>
<keyword evidence="2" id="KW-0813">Transport</keyword>
<comment type="function">
    <text evidence="9">Part of the binding-protein-dependent transport system for D-xylose. Probably responsible for the translocation of the substrate across the membrane.</text>
</comment>
<dbReference type="PANTHER" id="PTHR32196">
    <property type="entry name" value="ABC TRANSPORTER PERMEASE PROTEIN YPHD-RELATED-RELATED"/>
    <property type="match status" value="1"/>
</dbReference>
<keyword evidence="3" id="KW-1003">Cell membrane</keyword>
<evidence type="ECO:0000256" key="3">
    <source>
        <dbReference type="ARBA" id="ARBA00022475"/>
    </source>
</evidence>
<dbReference type="EMBL" id="JACHDE010000002">
    <property type="protein sequence ID" value="MBB5399419.1"/>
    <property type="molecule type" value="Genomic_DNA"/>
</dbReference>
<evidence type="ECO:0000256" key="10">
    <source>
        <dbReference type="ARBA" id="ARBA00035686"/>
    </source>
</evidence>
<feature type="transmembrane region" description="Helical" evidence="11">
    <location>
        <begin position="243"/>
        <end position="261"/>
    </location>
</feature>
<gene>
    <name evidence="12" type="ORF">HDG41_001458</name>
</gene>
<evidence type="ECO:0000256" key="2">
    <source>
        <dbReference type="ARBA" id="ARBA00022448"/>
    </source>
</evidence>
<keyword evidence="6 11" id="KW-0812">Transmembrane</keyword>
<dbReference type="GO" id="GO:0022857">
    <property type="term" value="F:transmembrane transporter activity"/>
    <property type="evidence" value="ECO:0007669"/>
    <property type="project" value="InterPro"/>
</dbReference>
<proteinExistence type="predicted"/>
<evidence type="ECO:0000256" key="8">
    <source>
        <dbReference type="ARBA" id="ARBA00023136"/>
    </source>
</evidence>
<evidence type="ECO:0000313" key="12">
    <source>
        <dbReference type="EMBL" id="MBB5399419.1"/>
    </source>
</evidence>
<evidence type="ECO:0000256" key="11">
    <source>
        <dbReference type="SAM" id="Phobius"/>
    </source>
</evidence>
<dbReference type="CDD" id="cd06579">
    <property type="entry name" value="TM_PBP1_transp_AraH_like"/>
    <property type="match status" value="1"/>
</dbReference>
<dbReference type="GO" id="GO:0005886">
    <property type="term" value="C:plasma membrane"/>
    <property type="evidence" value="ECO:0007669"/>
    <property type="project" value="UniProtKB-SubCell"/>
</dbReference>
<dbReference type="PANTHER" id="PTHR32196:SF32">
    <property type="entry name" value="XYLOSE TRANSPORT SYSTEM PERMEASE PROTEIN XYLH"/>
    <property type="match status" value="1"/>
</dbReference>
<feature type="transmembrane region" description="Helical" evidence="11">
    <location>
        <begin position="181"/>
        <end position="202"/>
    </location>
</feature>
<feature type="transmembrane region" description="Helical" evidence="11">
    <location>
        <begin position="69"/>
        <end position="88"/>
    </location>
</feature>
<evidence type="ECO:0000256" key="7">
    <source>
        <dbReference type="ARBA" id="ARBA00022989"/>
    </source>
</evidence>
<feature type="transmembrane region" description="Helical" evidence="11">
    <location>
        <begin position="375"/>
        <end position="392"/>
    </location>
</feature>
<keyword evidence="7 11" id="KW-1133">Transmembrane helix</keyword>
<reference evidence="12 13" key="1">
    <citation type="submission" date="2020-08" db="EMBL/GenBank/DDBJ databases">
        <title>Genomic Encyclopedia of Type Strains, Phase IV (KMG-V): Genome sequencing to study the core and pangenomes of soil and plant-associated prokaryotes.</title>
        <authorList>
            <person name="Whitman W."/>
        </authorList>
    </citation>
    <scope>NUCLEOTIDE SEQUENCE [LARGE SCALE GENOMIC DNA]</scope>
    <source>
        <strain evidence="12 13">JPY162</strain>
    </source>
</reference>
<accession>A0A7W8NZT8</accession>
<evidence type="ECO:0000256" key="1">
    <source>
        <dbReference type="ARBA" id="ARBA00004651"/>
    </source>
</evidence>
<dbReference type="RefSeq" id="WP_018434042.1">
    <property type="nucleotide sequence ID" value="NZ_JACHDE010000002.1"/>
</dbReference>
<feature type="transmembrane region" description="Helical" evidence="11">
    <location>
        <begin position="34"/>
        <end position="57"/>
    </location>
</feature>
<keyword evidence="8 11" id="KW-0472">Membrane</keyword>
<sequence>MKSQELSSNAAVLSQPAAAPGSKALLIELMKSRAMALLLPSVILFFYFQVMSDGVFISSANASLLLRQTAAVAVVAAGVTVLIIMGEIDLSIGSTAFLAGLVAAECQMSGYGVAASVLAAIGTGVAIGLVQGIVVTRLSVPAFIVTLAGLLLWRGLGLAWTNAAAIGPVDADFANLTEGRMSPLMTFGLIAAVVLLAVWSTYARYRSTKEHGAVSFGSAAAPLGLGVAAAGGLLWFYIGGGGVPNAILWIGAIAVLLDIILTRAKFGRQTFLVGSNSEAAVYAGINVRRTVLIGFVVMGAICGIAGTMLIARVGTSTADSGINLELTAIAAATIGGVSLRGGIGSVRGALLGAFLLATIDNGMSLLGVSSYAQNVVKALILVFAVGLDGYLTRRRSTR</sequence>
<comment type="caution">
    <text evidence="12">The sequence shown here is derived from an EMBL/GenBank/DDBJ whole genome shotgun (WGS) entry which is preliminary data.</text>
</comment>
<evidence type="ECO:0000313" key="13">
    <source>
        <dbReference type="Proteomes" id="UP000592820"/>
    </source>
</evidence>
<feature type="transmembrane region" description="Helical" evidence="11">
    <location>
        <begin position="291"/>
        <end position="310"/>
    </location>
</feature>
<evidence type="ECO:0000256" key="4">
    <source>
        <dbReference type="ARBA" id="ARBA00022519"/>
    </source>
</evidence>
<dbReference type="Pfam" id="PF02653">
    <property type="entry name" value="BPD_transp_2"/>
    <property type="match status" value="1"/>
</dbReference>
<comment type="subcellular location">
    <subcellularLocation>
        <location evidence="1">Cell membrane</location>
        <topology evidence="1">Multi-pass membrane protein</topology>
    </subcellularLocation>
</comment>
<evidence type="ECO:0000256" key="5">
    <source>
        <dbReference type="ARBA" id="ARBA00022597"/>
    </source>
</evidence>
<dbReference type="Proteomes" id="UP000592820">
    <property type="component" value="Unassembled WGS sequence"/>
</dbReference>
<keyword evidence="5" id="KW-0762">Sugar transport</keyword>
<organism evidence="12 13">
    <name type="scientific">Paraburkholderia youngii</name>
    <dbReference type="NCBI Taxonomy" id="2782701"/>
    <lineage>
        <taxon>Bacteria</taxon>
        <taxon>Pseudomonadati</taxon>
        <taxon>Pseudomonadota</taxon>
        <taxon>Betaproteobacteria</taxon>
        <taxon>Burkholderiales</taxon>
        <taxon>Burkholderiaceae</taxon>
        <taxon>Paraburkholderia</taxon>
    </lineage>
</organism>
<feature type="transmembrane region" description="Helical" evidence="11">
    <location>
        <begin position="108"/>
        <end position="130"/>
    </location>
</feature>
<keyword evidence="4" id="KW-0997">Cell inner membrane</keyword>
<protein>
    <recommendedName>
        <fullName evidence="10">Xylose transport system permease protein XylH</fullName>
    </recommendedName>
</protein>
<dbReference type="AlphaFoldDB" id="A0A7W8NZT8"/>
<feature type="transmembrane region" description="Helical" evidence="11">
    <location>
        <begin position="142"/>
        <end position="161"/>
    </location>
</feature>
<name>A0A7W8NZT8_9BURK</name>